<dbReference type="RefSeq" id="WP_289455834.1">
    <property type="nucleotide sequence ID" value="NZ_JAUCGQ010000002.1"/>
</dbReference>
<comment type="caution">
    <text evidence="1">The sequence shown here is derived from an EMBL/GenBank/DDBJ whole genome shotgun (WGS) entry which is preliminary data.</text>
</comment>
<protein>
    <recommendedName>
        <fullName evidence="3">STAS domain-containing protein</fullName>
    </recommendedName>
</protein>
<dbReference type="Gene3D" id="3.30.750.24">
    <property type="entry name" value="STAS domain"/>
    <property type="match status" value="1"/>
</dbReference>
<accession>A0ABT7SI05</accession>
<keyword evidence="2" id="KW-1185">Reference proteome</keyword>
<evidence type="ECO:0000313" key="1">
    <source>
        <dbReference type="EMBL" id="MDM7855822.1"/>
    </source>
</evidence>
<dbReference type="Proteomes" id="UP001529338">
    <property type="component" value="Unassembled WGS sequence"/>
</dbReference>
<dbReference type="EMBL" id="JAUCGQ010000002">
    <property type="protein sequence ID" value="MDM7855822.1"/>
    <property type="molecule type" value="Genomic_DNA"/>
</dbReference>
<dbReference type="SUPFAM" id="SSF52091">
    <property type="entry name" value="SpoIIaa-like"/>
    <property type="match status" value="1"/>
</dbReference>
<name>A0ABT7SI05_9CELL</name>
<organism evidence="1 2">
    <name type="scientific">Cellulomonas alba</name>
    <dbReference type="NCBI Taxonomy" id="3053467"/>
    <lineage>
        <taxon>Bacteria</taxon>
        <taxon>Bacillati</taxon>
        <taxon>Actinomycetota</taxon>
        <taxon>Actinomycetes</taxon>
        <taxon>Micrococcales</taxon>
        <taxon>Cellulomonadaceae</taxon>
        <taxon>Cellulomonas</taxon>
    </lineage>
</organism>
<evidence type="ECO:0000313" key="2">
    <source>
        <dbReference type="Proteomes" id="UP001529338"/>
    </source>
</evidence>
<reference evidence="1 2" key="1">
    <citation type="submission" date="2023-06" db="EMBL/GenBank/DDBJ databases">
        <title>Cellulomonas sp. MW4 Whole genome sequence.</title>
        <authorList>
            <person name="Park S."/>
        </authorList>
    </citation>
    <scope>NUCLEOTIDE SEQUENCE [LARGE SCALE GENOMIC DNA]</scope>
    <source>
        <strain evidence="1 2">MW4</strain>
    </source>
</reference>
<dbReference type="InterPro" id="IPR036513">
    <property type="entry name" value="STAS_dom_sf"/>
</dbReference>
<gene>
    <name evidence="1" type="ORF">QRT04_12855</name>
</gene>
<sequence>MGELDLALAEHVTSLRGLVEARGLPVAVDLSEVTFFGAWAADALVALRAAAPAESFTVRAASEPVRVTLDACGLTFGAPAHALQM</sequence>
<evidence type="ECO:0008006" key="3">
    <source>
        <dbReference type="Google" id="ProtNLM"/>
    </source>
</evidence>
<proteinExistence type="predicted"/>